<organism evidence="3">
    <name type="scientific">Eucampia antarctica</name>
    <dbReference type="NCBI Taxonomy" id="49252"/>
    <lineage>
        <taxon>Eukaryota</taxon>
        <taxon>Sar</taxon>
        <taxon>Stramenopiles</taxon>
        <taxon>Ochrophyta</taxon>
        <taxon>Bacillariophyta</taxon>
        <taxon>Mediophyceae</taxon>
        <taxon>Biddulphiophycidae</taxon>
        <taxon>Hemiaulales</taxon>
        <taxon>Hemiaulaceae</taxon>
        <taxon>Eucampia</taxon>
    </lineage>
</organism>
<keyword evidence="1" id="KW-0732">Signal</keyword>
<evidence type="ECO:0000313" key="3">
    <source>
        <dbReference type="EMBL" id="CAD9694406.1"/>
    </source>
</evidence>
<dbReference type="AlphaFoldDB" id="A0A6U0TBK4"/>
<protein>
    <submittedName>
        <fullName evidence="3">Uncharacterized protein</fullName>
    </submittedName>
</protein>
<proteinExistence type="predicted"/>
<dbReference type="EMBL" id="HBHI01026278">
    <property type="protein sequence ID" value="CAD9694400.1"/>
    <property type="molecule type" value="Transcribed_RNA"/>
</dbReference>
<feature type="chain" id="PRO_5036191846" evidence="1">
    <location>
        <begin position="23"/>
        <end position="197"/>
    </location>
</feature>
<gene>
    <name evidence="2" type="ORF">EANT1437_LOCUS13449</name>
    <name evidence="3" type="ORF">EANT1437_LOCUS13451</name>
</gene>
<dbReference type="EMBL" id="HBHI01026280">
    <property type="protein sequence ID" value="CAD9694406.1"/>
    <property type="molecule type" value="Transcribed_RNA"/>
</dbReference>
<evidence type="ECO:0000256" key="1">
    <source>
        <dbReference type="SAM" id="SignalP"/>
    </source>
</evidence>
<sequence length="197" mass="21865">MMFLTGLFVAAIKLASLSSIEAFAVERPNICRNGLSLTVCDAHVSRRNFVSVGTAAVLAYSSNVAPALADVSDGNKLPQGAEQFSRLLKAKKALEDVTKRVAENTDELDKKEWDNLSDFIRVLYKSGEDMKIVSKGIFDPEKKKKADEYIKFLQKLSQTGDEPISKQDRGALLAIFKKSAVVFDQFFELLRDVPDEI</sequence>
<name>A0A6U0TBK4_9STRA</name>
<accession>A0A6U0TBK4</accession>
<feature type="signal peptide" evidence="1">
    <location>
        <begin position="1"/>
        <end position="22"/>
    </location>
</feature>
<evidence type="ECO:0000313" key="2">
    <source>
        <dbReference type="EMBL" id="CAD9694400.1"/>
    </source>
</evidence>
<reference evidence="3" key="1">
    <citation type="submission" date="2021-01" db="EMBL/GenBank/DDBJ databases">
        <authorList>
            <person name="Corre E."/>
            <person name="Pelletier E."/>
            <person name="Niang G."/>
            <person name="Scheremetjew M."/>
            <person name="Finn R."/>
            <person name="Kale V."/>
            <person name="Holt S."/>
            <person name="Cochrane G."/>
            <person name="Meng A."/>
            <person name="Brown T."/>
            <person name="Cohen L."/>
        </authorList>
    </citation>
    <scope>NUCLEOTIDE SEQUENCE</scope>
    <source>
        <strain evidence="3">CCMP1452</strain>
    </source>
</reference>